<dbReference type="EMBL" id="FOIL01000075">
    <property type="protein sequence ID" value="SET93923.1"/>
    <property type="molecule type" value="Genomic_DNA"/>
</dbReference>
<dbReference type="RefSeq" id="WP_074650587.1">
    <property type="nucleotide sequence ID" value="NZ_FOIL01000075.1"/>
</dbReference>
<proteinExistence type="predicted"/>
<dbReference type="AlphaFoldDB" id="A0A1I0IBQ9"/>
<name>A0A1I0IBQ9_9FIRM</name>
<evidence type="ECO:0000256" key="1">
    <source>
        <dbReference type="ARBA" id="ARBA00023125"/>
    </source>
</evidence>
<dbReference type="Gene3D" id="1.10.260.40">
    <property type="entry name" value="lambda repressor-like DNA-binding domains"/>
    <property type="match status" value="1"/>
</dbReference>
<feature type="domain" description="HTH cro/C1-type" evidence="2">
    <location>
        <begin position="20"/>
        <end position="74"/>
    </location>
</feature>
<protein>
    <submittedName>
        <fullName evidence="3">Transcriptional regulator, contains XRE-family HTH domain</fullName>
    </submittedName>
</protein>
<dbReference type="CDD" id="cd00093">
    <property type="entry name" value="HTH_XRE"/>
    <property type="match status" value="1"/>
</dbReference>
<dbReference type="Pfam" id="PF01381">
    <property type="entry name" value="HTH_3"/>
    <property type="match status" value="1"/>
</dbReference>
<dbReference type="STRING" id="1526.SAMN02910262_00971"/>
<evidence type="ECO:0000259" key="2">
    <source>
        <dbReference type="PROSITE" id="PS50943"/>
    </source>
</evidence>
<evidence type="ECO:0000313" key="3">
    <source>
        <dbReference type="EMBL" id="SET93923.1"/>
    </source>
</evidence>
<gene>
    <name evidence="3" type="ORF">SAMN04487771_10757</name>
</gene>
<evidence type="ECO:0000313" key="4">
    <source>
        <dbReference type="Proteomes" id="UP000199820"/>
    </source>
</evidence>
<dbReference type="eggNOG" id="COG1476">
    <property type="taxonomic scope" value="Bacteria"/>
</dbReference>
<dbReference type="SMART" id="SM00530">
    <property type="entry name" value="HTH_XRE"/>
    <property type="match status" value="1"/>
</dbReference>
<dbReference type="GO" id="GO:0003677">
    <property type="term" value="F:DNA binding"/>
    <property type="evidence" value="ECO:0007669"/>
    <property type="project" value="UniProtKB-KW"/>
</dbReference>
<dbReference type="OrthoDB" id="9812239at2"/>
<dbReference type="InterPro" id="IPR001387">
    <property type="entry name" value="Cro/C1-type_HTH"/>
</dbReference>
<dbReference type="PANTHER" id="PTHR46558">
    <property type="entry name" value="TRACRIPTIONAL REGULATORY PROTEIN-RELATED-RELATED"/>
    <property type="match status" value="1"/>
</dbReference>
<keyword evidence="1" id="KW-0238">DNA-binding</keyword>
<dbReference type="InterPro" id="IPR010982">
    <property type="entry name" value="Lambda_DNA-bd_dom_sf"/>
</dbReference>
<dbReference type="Proteomes" id="UP000199820">
    <property type="component" value="Unassembled WGS sequence"/>
</dbReference>
<accession>A0A1I0IBQ9</accession>
<dbReference type="PROSITE" id="PS50943">
    <property type="entry name" value="HTH_CROC1"/>
    <property type="match status" value="1"/>
</dbReference>
<organism evidence="3 4">
    <name type="scientific">[Clostridium] aminophilum</name>
    <dbReference type="NCBI Taxonomy" id="1526"/>
    <lineage>
        <taxon>Bacteria</taxon>
        <taxon>Bacillati</taxon>
        <taxon>Bacillota</taxon>
        <taxon>Clostridia</taxon>
        <taxon>Lachnospirales</taxon>
        <taxon>Lachnospiraceae</taxon>
    </lineage>
</organism>
<keyword evidence="4" id="KW-1185">Reference proteome</keyword>
<sequence length="128" mass="14811">MHYLCTTDSSQRIHADTERLKSIRKSRHLTQREVADLLHIRQQVYSKYECGKLELPIRHLVSLAKYYGVSSDRLLGLPNSRDEEMLNLPFAGDLSLREVLHGLTGLSDHDRFLVFYLLKPDECPKLSC</sequence>
<dbReference type="SUPFAM" id="SSF47413">
    <property type="entry name" value="lambda repressor-like DNA-binding domains"/>
    <property type="match status" value="1"/>
</dbReference>
<reference evidence="3 4" key="1">
    <citation type="submission" date="2016-10" db="EMBL/GenBank/DDBJ databases">
        <authorList>
            <person name="de Groot N.N."/>
        </authorList>
    </citation>
    <scope>NUCLEOTIDE SEQUENCE [LARGE SCALE GENOMIC DNA]</scope>
    <source>
        <strain evidence="3 4">KH1P1</strain>
    </source>
</reference>
<dbReference type="PANTHER" id="PTHR46558:SF11">
    <property type="entry name" value="HTH-TYPE TRANSCRIPTIONAL REGULATOR XRE"/>
    <property type="match status" value="1"/>
</dbReference>